<evidence type="ECO:0000256" key="3">
    <source>
        <dbReference type="ARBA" id="ARBA00023163"/>
    </source>
</evidence>
<dbReference type="Gene3D" id="1.10.357.10">
    <property type="entry name" value="Tetracycline Repressor, domain 2"/>
    <property type="match status" value="1"/>
</dbReference>
<evidence type="ECO:0000256" key="4">
    <source>
        <dbReference type="PROSITE-ProRule" id="PRU00335"/>
    </source>
</evidence>
<dbReference type="PRINTS" id="PR00455">
    <property type="entry name" value="HTHTETR"/>
</dbReference>
<feature type="DNA-binding region" description="H-T-H motif" evidence="4">
    <location>
        <begin position="54"/>
        <end position="73"/>
    </location>
</feature>
<evidence type="ECO:0000259" key="6">
    <source>
        <dbReference type="PROSITE" id="PS50977"/>
    </source>
</evidence>
<dbReference type="SUPFAM" id="SSF46689">
    <property type="entry name" value="Homeodomain-like"/>
    <property type="match status" value="1"/>
</dbReference>
<feature type="compositionally biased region" description="Low complexity" evidence="5">
    <location>
        <begin position="192"/>
        <end position="226"/>
    </location>
</feature>
<keyword evidence="2 4" id="KW-0238">DNA-binding</keyword>
<evidence type="ECO:0000256" key="2">
    <source>
        <dbReference type="ARBA" id="ARBA00023125"/>
    </source>
</evidence>
<dbReference type="Proteomes" id="UP000624709">
    <property type="component" value="Unassembled WGS sequence"/>
</dbReference>
<evidence type="ECO:0000256" key="5">
    <source>
        <dbReference type="SAM" id="MobiDB-lite"/>
    </source>
</evidence>
<feature type="domain" description="HTH tetR-type" evidence="6">
    <location>
        <begin position="31"/>
        <end position="91"/>
    </location>
</feature>
<dbReference type="InterPro" id="IPR050109">
    <property type="entry name" value="HTH-type_TetR-like_transc_reg"/>
</dbReference>
<feature type="compositionally biased region" description="Basic and acidic residues" evidence="5">
    <location>
        <begin position="227"/>
        <end position="254"/>
    </location>
</feature>
<dbReference type="PROSITE" id="PS50977">
    <property type="entry name" value="HTH_TETR_2"/>
    <property type="match status" value="1"/>
</dbReference>
<evidence type="ECO:0000256" key="1">
    <source>
        <dbReference type="ARBA" id="ARBA00023015"/>
    </source>
</evidence>
<dbReference type="PANTHER" id="PTHR30055:SF234">
    <property type="entry name" value="HTH-TYPE TRANSCRIPTIONAL REGULATOR BETI"/>
    <property type="match status" value="1"/>
</dbReference>
<sequence length="276" mass="29528">MPDRIASGVVFTTPPSLPRGRHELTREQVSTAQREKMLIAATELLAGEGYRGFGVREICARAAVSRAAFYESFADKDACVYAAYDRFIEVFLARLAADAGTARDWAGVVGGFVTAYLGTLEWDRVAARAFQVEMDALGRPARQRRRQAVERLAGFIRDLREQQFPGDGPAAPLSAFVGAIYALRQIASDALDSGSSTTGSSDSATGNSTTGNSTTGNSTTRNGTSGSDDRNGGDPRGNDAAPDDRATGSDHQDTTDLLALAPELTIWLTRMVEEPR</sequence>
<evidence type="ECO:0000313" key="7">
    <source>
        <dbReference type="EMBL" id="GIE72959.1"/>
    </source>
</evidence>
<dbReference type="InterPro" id="IPR009057">
    <property type="entry name" value="Homeodomain-like_sf"/>
</dbReference>
<comment type="caution">
    <text evidence="7">The sequence shown here is derived from an EMBL/GenBank/DDBJ whole genome shotgun (WGS) entry which is preliminary data.</text>
</comment>
<gene>
    <name evidence="7" type="ORF">Apa02nite_090670</name>
</gene>
<reference evidence="7 8" key="1">
    <citation type="submission" date="2021-01" db="EMBL/GenBank/DDBJ databases">
        <title>Whole genome shotgun sequence of Actinoplanes palleronii NBRC 14916.</title>
        <authorList>
            <person name="Komaki H."/>
            <person name="Tamura T."/>
        </authorList>
    </citation>
    <scope>NUCLEOTIDE SEQUENCE [LARGE SCALE GENOMIC DNA]</scope>
    <source>
        <strain evidence="7 8">NBRC 14916</strain>
    </source>
</reference>
<evidence type="ECO:0000313" key="8">
    <source>
        <dbReference type="Proteomes" id="UP000624709"/>
    </source>
</evidence>
<feature type="region of interest" description="Disordered" evidence="5">
    <location>
        <begin position="191"/>
        <end position="256"/>
    </location>
</feature>
<accession>A0ABQ4BQK1</accession>
<dbReference type="InterPro" id="IPR001647">
    <property type="entry name" value="HTH_TetR"/>
</dbReference>
<dbReference type="RefSeq" id="WP_239165015.1">
    <property type="nucleotide sequence ID" value="NZ_BOMS01000161.1"/>
</dbReference>
<dbReference type="Pfam" id="PF00440">
    <property type="entry name" value="TetR_N"/>
    <property type="match status" value="1"/>
</dbReference>
<name>A0ABQ4BQK1_9ACTN</name>
<dbReference type="PANTHER" id="PTHR30055">
    <property type="entry name" value="HTH-TYPE TRANSCRIPTIONAL REGULATOR RUTR"/>
    <property type="match status" value="1"/>
</dbReference>
<proteinExistence type="predicted"/>
<dbReference type="EMBL" id="BOMS01000161">
    <property type="protein sequence ID" value="GIE72959.1"/>
    <property type="molecule type" value="Genomic_DNA"/>
</dbReference>
<keyword evidence="3" id="KW-0804">Transcription</keyword>
<keyword evidence="1" id="KW-0805">Transcription regulation</keyword>
<keyword evidence="8" id="KW-1185">Reference proteome</keyword>
<protein>
    <recommendedName>
        <fullName evidence="6">HTH tetR-type domain-containing protein</fullName>
    </recommendedName>
</protein>
<organism evidence="7 8">
    <name type="scientific">Actinoplanes palleronii</name>
    <dbReference type="NCBI Taxonomy" id="113570"/>
    <lineage>
        <taxon>Bacteria</taxon>
        <taxon>Bacillati</taxon>
        <taxon>Actinomycetota</taxon>
        <taxon>Actinomycetes</taxon>
        <taxon>Micromonosporales</taxon>
        <taxon>Micromonosporaceae</taxon>
        <taxon>Actinoplanes</taxon>
    </lineage>
</organism>